<comment type="caution">
    <text evidence="6">The sequence shown here is derived from an EMBL/GenBank/DDBJ whole genome shotgun (WGS) entry which is preliminary data.</text>
</comment>
<dbReference type="OrthoDB" id="9773456at2"/>
<dbReference type="SUPFAM" id="SSF46626">
    <property type="entry name" value="Cytochrome c"/>
    <property type="match status" value="1"/>
</dbReference>
<evidence type="ECO:0000313" key="6">
    <source>
        <dbReference type="EMBL" id="TPG12757.1"/>
    </source>
</evidence>
<dbReference type="EMBL" id="RCZK01000005">
    <property type="protein sequence ID" value="TPG12757.1"/>
    <property type="molecule type" value="Genomic_DNA"/>
</dbReference>
<evidence type="ECO:0000256" key="3">
    <source>
        <dbReference type="ARBA" id="ARBA00023004"/>
    </source>
</evidence>
<organism evidence="6 7">
    <name type="scientific">Sphingomonas oligophenolica</name>
    <dbReference type="NCBI Taxonomy" id="301154"/>
    <lineage>
        <taxon>Bacteria</taxon>
        <taxon>Pseudomonadati</taxon>
        <taxon>Pseudomonadota</taxon>
        <taxon>Alphaproteobacteria</taxon>
        <taxon>Sphingomonadales</taxon>
        <taxon>Sphingomonadaceae</taxon>
        <taxon>Sphingomonas</taxon>
    </lineage>
</organism>
<accession>A0A502CHU8</accession>
<keyword evidence="3 4" id="KW-0408">Iron</keyword>
<evidence type="ECO:0000259" key="5">
    <source>
        <dbReference type="PROSITE" id="PS51007"/>
    </source>
</evidence>
<protein>
    <submittedName>
        <fullName evidence="6">Cytochrome c</fullName>
    </submittedName>
</protein>
<evidence type="ECO:0000256" key="4">
    <source>
        <dbReference type="PROSITE-ProRule" id="PRU00433"/>
    </source>
</evidence>
<dbReference type="PROSITE" id="PS51007">
    <property type="entry name" value="CYTC"/>
    <property type="match status" value="1"/>
</dbReference>
<keyword evidence="2 4" id="KW-0479">Metal-binding</keyword>
<dbReference type="Pfam" id="PF13442">
    <property type="entry name" value="Cytochrome_CBB3"/>
    <property type="match status" value="1"/>
</dbReference>
<name>A0A502CHU8_9SPHN</name>
<keyword evidence="1 4" id="KW-0349">Heme</keyword>
<evidence type="ECO:0000313" key="7">
    <source>
        <dbReference type="Proteomes" id="UP000318413"/>
    </source>
</evidence>
<dbReference type="InterPro" id="IPR036909">
    <property type="entry name" value="Cyt_c-like_dom_sf"/>
</dbReference>
<dbReference type="GO" id="GO:0020037">
    <property type="term" value="F:heme binding"/>
    <property type="evidence" value="ECO:0007669"/>
    <property type="project" value="InterPro"/>
</dbReference>
<dbReference type="Gene3D" id="1.10.760.10">
    <property type="entry name" value="Cytochrome c-like domain"/>
    <property type="match status" value="1"/>
</dbReference>
<dbReference type="GO" id="GO:0046872">
    <property type="term" value="F:metal ion binding"/>
    <property type="evidence" value="ECO:0007669"/>
    <property type="project" value="UniProtKB-KW"/>
</dbReference>
<dbReference type="InterPro" id="IPR009056">
    <property type="entry name" value="Cyt_c-like_dom"/>
</dbReference>
<sequence>MTNDFFRRHFPSLGFVAVAIALVILVSAIAVQVGAYDVAADAPHTAPVHALLERVRDRSITVRARAITVPADLASPARLDRGAGLYAEMCTGCHLGPGLERSELSQGLYPQAPELAKSQDMNPAQQFWIIKHGVKLTAMPAWGRTHPDPLIWDMVAFLRRLPTMTPAQYQAAIASAPADHDEMMGEAAHGHGADHHH</sequence>
<dbReference type="Proteomes" id="UP000318413">
    <property type="component" value="Unassembled WGS sequence"/>
</dbReference>
<dbReference type="GO" id="GO:0009055">
    <property type="term" value="F:electron transfer activity"/>
    <property type="evidence" value="ECO:0007669"/>
    <property type="project" value="InterPro"/>
</dbReference>
<evidence type="ECO:0000256" key="2">
    <source>
        <dbReference type="ARBA" id="ARBA00022723"/>
    </source>
</evidence>
<dbReference type="RefSeq" id="WP_140870509.1">
    <property type="nucleotide sequence ID" value="NZ_RCZK01000005.1"/>
</dbReference>
<dbReference type="AlphaFoldDB" id="A0A502CHU8"/>
<gene>
    <name evidence="6" type="ORF">EAH84_08300</name>
</gene>
<keyword evidence="7" id="KW-1185">Reference proteome</keyword>
<feature type="domain" description="Cytochrome c" evidence="5">
    <location>
        <begin position="77"/>
        <end position="162"/>
    </location>
</feature>
<proteinExistence type="predicted"/>
<reference evidence="6 7" key="1">
    <citation type="journal article" date="2019" name="Environ. Microbiol.">
        <title>Species interactions and distinct microbial communities in high Arctic permafrost affected cryosols are associated with the CH4 and CO2 gas fluxes.</title>
        <authorList>
            <person name="Altshuler I."/>
            <person name="Hamel J."/>
            <person name="Turney S."/>
            <person name="Magnuson E."/>
            <person name="Levesque R."/>
            <person name="Greer C."/>
            <person name="Whyte L.G."/>
        </authorList>
    </citation>
    <scope>NUCLEOTIDE SEQUENCE [LARGE SCALE GENOMIC DNA]</scope>
    <source>
        <strain evidence="6 7">S5.1</strain>
    </source>
</reference>
<evidence type="ECO:0000256" key="1">
    <source>
        <dbReference type="ARBA" id="ARBA00022617"/>
    </source>
</evidence>